<proteinExistence type="predicted"/>
<dbReference type="EMBL" id="DSOK01000090">
    <property type="protein sequence ID" value="HEN14399.1"/>
    <property type="molecule type" value="Genomic_DNA"/>
</dbReference>
<dbReference type="InterPro" id="IPR049797">
    <property type="entry name" value="HYExAFE"/>
</dbReference>
<dbReference type="AlphaFoldDB" id="A0A7C2JYC5"/>
<gene>
    <name evidence="1" type="ORF">ENQ76_02880</name>
</gene>
<reference evidence="1" key="1">
    <citation type="journal article" date="2020" name="mSystems">
        <title>Genome- and Community-Level Interaction Insights into Carbon Utilization and Element Cycling Functions of Hydrothermarchaeota in Hydrothermal Sediment.</title>
        <authorList>
            <person name="Zhou Z."/>
            <person name="Liu Y."/>
            <person name="Xu W."/>
            <person name="Pan J."/>
            <person name="Luo Z.H."/>
            <person name="Li M."/>
        </authorList>
    </citation>
    <scope>NUCLEOTIDE SEQUENCE [LARGE SCALE GENOMIC DNA]</scope>
    <source>
        <strain evidence="1">SpSt-339</strain>
    </source>
</reference>
<accession>A0A7C2JYC5</accession>
<sequence length="176" mass="20279">MAIRANHYDAAFEAYLRAARVPYVVVDEARRAMWNDVSLKSLDFVVYSQSLGNLLVDVKGRRCPARGQSGRPWENWATADDLDSIGRWEQVFGPGFRGLLVFAYHLPDEPLVRQPTAMFEFRERTYGFYGVWADDYRRLMRTRSPKWETVWLPSGSFRDLRFALSDFACPSPLAAS</sequence>
<protein>
    <submittedName>
        <fullName evidence="1">Uncharacterized protein</fullName>
    </submittedName>
</protein>
<dbReference type="NCBIfam" id="NF038001">
    <property type="entry name" value="HYExAFE"/>
    <property type="match status" value="1"/>
</dbReference>
<name>A0A7C2JYC5_9PLAN</name>
<comment type="caution">
    <text evidence="1">The sequence shown here is derived from an EMBL/GenBank/DDBJ whole genome shotgun (WGS) entry which is preliminary data.</text>
</comment>
<evidence type="ECO:0000313" key="1">
    <source>
        <dbReference type="EMBL" id="HEN14399.1"/>
    </source>
</evidence>
<organism evidence="1">
    <name type="scientific">Schlesneria paludicola</name>
    <dbReference type="NCBI Taxonomy" id="360056"/>
    <lineage>
        <taxon>Bacteria</taxon>
        <taxon>Pseudomonadati</taxon>
        <taxon>Planctomycetota</taxon>
        <taxon>Planctomycetia</taxon>
        <taxon>Planctomycetales</taxon>
        <taxon>Planctomycetaceae</taxon>
        <taxon>Schlesneria</taxon>
    </lineage>
</organism>